<feature type="transmembrane region" description="Helical" evidence="9">
    <location>
        <begin position="207"/>
        <end position="228"/>
    </location>
</feature>
<feature type="transmembrane region" description="Helical" evidence="9">
    <location>
        <begin position="161"/>
        <end position="180"/>
    </location>
</feature>
<dbReference type="PRINTS" id="PR00783">
    <property type="entry name" value="MINTRINSICP"/>
</dbReference>
<keyword evidence="4 8" id="KW-0812">Transmembrane</keyword>
<dbReference type="SUPFAM" id="SSF81338">
    <property type="entry name" value="Aquaporin-like"/>
    <property type="match status" value="1"/>
</dbReference>
<keyword evidence="3 8" id="KW-0813">Transport</keyword>
<dbReference type="GO" id="GO:0005886">
    <property type="term" value="C:plasma membrane"/>
    <property type="evidence" value="ECO:0007669"/>
    <property type="project" value="UniProtKB-ARBA"/>
</dbReference>
<sequence length="279" mass="29692">MKTSLDDVRTLLFWKAVFAEFLGTFILVVVGIGSTVQGWTADPLDIVQIALSFGLGVATSVWIIGHISGGHINPAVTCAMLITRRVSLIRAILFIVAQSIGSIAGAGILKALTPDFQIGGLGTTTLNTGVTIAQGFGIELVITMVLILTVFAACDSKRTDLGGSFPLTIGFAVTIGHLWAVEYTGSSMNPARSLGPAVIMDIWTDHWIYWVGPITGGLLGGLLYDNLLASNASLRKARDLLMASHFDDGKYPEQKPNIRVIDTEQGEKGDGEVLISNSF</sequence>
<evidence type="ECO:0000256" key="7">
    <source>
        <dbReference type="ARBA" id="ARBA00023136"/>
    </source>
</evidence>
<comment type="similarity">
    <text evidence="2 8">Belongs to the MIP/aquaporin (TC 1.A.8) family.</text>
</comment>
<dbReference type="GO" id="GO:0048878">
    <property type="term" value="P:chemical homeostasis"/>
    <property type="evidence" value="ECO:0007669"/>
    <property type="project" value="UniProtKB-ARBA"/>
</dbReference>
<comment type="subcellular location">
    <subcellularLocation>
        <location evidence="1">Membrane</location>
        <topology evidence="1">Multi-pass membrane protein</topology>
    </subcellularLocation>
</comment>
<dbReference type="PANTHER" id="PTHR19139:SF199">
    <property type="entry name" value="MIP17260P"/>
    <property type="match status" value="1"/>
</dbReference>
<feature type="transmembrane region" description="Helical" evidence="9">
    <location>
        <begin position="46"/>
        <end position="67"/>
    </location>
</feature>
<name>A0A9D4EGR4_DREPO</name>
<dbReference type="Pfam" id="PF00230">
    <property type="entry name" value="MIP"/>
    <property type="match status" value="1"/>
</dbReference>
<evidence type="ECO:0000256" key="3">
    <source>
        <dbReference type="ARBA" id="ARBA00022448"/>
    </source>
</evidence>
<keyword evidence="6 9" id="KW-1133">Transmembrane helix</keyword>
<keyword evidence="7 9" id="KW-0472">Membrane</keyword>
<protein>
    <submittedName>
        <fullName evidence="11">Uncharacterized protein</fullName>
    </submittedName>
</protein>
<dbReference type="Gene3D" id="1.20.1080.10">
    <property type="entry name" value="Glycerol uptake facilitator protein"/>
    <property type="match status" value="1"/>
</dbReference>
<evidence type="ECO:0000256" key="4">
    <source>
        <dbReference type="ARBA" id="ARBA00022692"/>
    </source>
</evidence>
<evidence type="ECO:0000256" key="5">
    <source>
        <dbReference type="ARBA" id="ARBA00022737"/>
    </source>
</evidence>
<evidence type="ECO:0000313" key="11">
    <source>
        <dbReference type="EMBL" id="KAH3778874.1"/>
    </source>
</evidence>
<keyword evidence="12" id="KW-1185">Reference proteome</keyword>
<evidence type="ECO:0000313" key="12">
    <source>
        <dbReference type="Proteomes" id="UP000828390"/>
    </source>
</evidence>
<dbReference type="Proteomes" id="UP000828390">
    <property type="component" value="Unassembled WGS sequence"/>
</dbReference>
<dbReference type="InterPro" id="IPR023271">
    <property type="entry name" value="Aquaporin-like"/>
</dbReference>
<dbReference type="GO" id="GO:0015250">
    <property type="term" value="F:water channel activity"/>
    <property type="evidence" value="ECO:0007669"/>
    <property type="project" value="TreeGrafter"/>
</dbReference>
<dbReference type="OrthoDB" id="3222at2759"/>
<evidence type="ECO:0000256" key="6">
    <source>
        <dbReference type="ARBA" id="ARBA00022989"/>
    </source>
</evidence>
<organism evidence="11 12">
    <name type="scientific">Dreissena polymorpha</name>
    <name type="common">Zebra mussel</name>
    <name type="synonym">Mytilus polymorpha</name>
    <dbReference type="NCBI Taxonomy" id="45954"/>
    <lineage>
        <taxon>Eukaryota</taxon>
        <taxon>Metazoa</taxon>
        <taxon>Spiralia</taxon>
        <taxon>Lophotrochozoa</taxon>
        <taxon>Mollusca</taxon>
        <taxon>Bivalvia</taxon>
        <taxon>Autobranchia</taxon>
        <taxon>Heteroconchia</taxon>
        <taxon>Euheterodonta</taxon>
        <taxon>Imparidentia</taxon>
        <taxon>Neoheterodontei</taxon>
        <taxon>Myida</taxon>
        <taxon>Dreissenoidea</taxon>
        <taxon>Dreissenidae</taxon>
        <taxon>Dreissena</taxon>
    </lineage>
</organism>
<dbReference type="FunFam" id="1.20.1080.10:FF:000009">
    <property type="entry name" value="aquaporin-4 isoform X1"/>
    <property type="match status" value="1"/>
</dbReference>
<dbReference type="AlphaFoldDB" id="A0A9D4EGR4"/>
<feature type="transmembrane region" description="Helical" evidence="9">
    <location>
        <begin position="88"/>
        <end position="112"/>
    </location>
</feature>
<evidence type="ECO:0000256" key="8">
    <source>
        <dbReference type="RuleBase" id="RU000477"/>
    </source>
</evidence>
<dbReference type="InterPro" id="IPR034294">
    <property type="entry name" value="Aquaporin_transptr"/>
</dbReference>
<dbReference type="EMBL" id="JAIWYP010000009">
    <property type="protein sequence ID" value="KAH3778874.1"/>
    <property type="molecule type" value="Genomic_DNA"/>
</dbReference>
<dbReference type="PRINTS" id="PR02016">
    <property type="entry name" value="AQUAPORIN4"/>
</dbReference>
<dbReference type="CDD" id="cd00333">
    <property type="entry name" value="MIP"/>
    <property type="match status" value="1"/>
</dbReference>
<accession>A0A9D4EGR4</accession>
<evidence type="ECO:0000256" key="2">
    <source>
        <dbReference type="ARBA" id="ARBA00006175"/>
    </source>
</evidence>
<feature type="transmembrane region" description="Helical" evidence="9">
    <location>
        <begin position="12"/>
        <end position="34"/>
    </location>
</feature>
<proteinExistence type="inferred from homology"/>
<comment type="caution">
    <text evidence="11">The sequence shown here is derived from an EMBL/GenBank/DDBJ whole genome shotgun (WGS) entry which is preliminary data.</text>
</comment>
<reference evidence="11" key="1">
    <citation type="journal article" date="2019" name="bioRxiv">
        <title>The Genome of the Zebra Mussel, Dreissena polymorpha: A Resource for Invasive Species Research.</title>
        <authorList>
            <person name="McCartney M.A."/>
            <person name="Auch B."/>
            <person name="Kono T."/>
            <person name="Mallez S."/>
            <person name="Zhang Y."/>
            <person name="Obille A."/>
            <person name="Becker A."/>
            <person name="Abrahante J.E."/>
            <person name="Garbe J."/>
            <person name="Badalamenti J.P."/>
            <person name="Herman A."/>
            <person name="Mangelson H."/>
            <person name="Liachko I."/>
            <person name="Sullivan S."/>
            <person name="Sone E.D."/>
            <person name="Koren S."/>
            <person name="Silverstein K.A.T."/>
            <person name="Beckman K.B."/>
            <person name="Gohl D.M."/>
        </authorList>
    </citation>
    <scope>NUCLEOTIDE SEQUENCE</scope>
    <source>
        <strain evidence="11">Duluth1</strain>
        <tissue evidence="11">Whole animal</tissue>
    </source>
</reference>
<evidence type="ECO:0000313" key="10">
    <source>
        <dbReference type="EMBL" id="KAH3778864.1"/>
    </source>
</evidence>
<dbReference type="InterPro" id="IPR000425">
    <property type="entry name" value="MIP"/>
</dbReference>
<reference evidence="11" key="2">
    <citation type="submission" date="2020-11" db="EMBL/GenBank/DDBJ databases">
        <authorList>
            <person name="McCartney M.A."/>
            <person name="Auch B."/>
            <person name="Kono T."/>
            <person name="Mallez S."/>
            <person name="Becker A."/>
            <person name="Gohl D.M."/>
            <person name="Silverstein K.A.T."/>
            <person name="Koren S."/>
            <person name="Bechman K.B."/>
            <person name="Herman A."/>
            <person name="Abrahante J.E."/>
            <person name="Garbe J."/>
        </authorList>
    </citation>
    <scope>NUCLEOTIDE SEQUENCE</scope>
    <source>
        <strain evidence="11">Duluth1</strain>
        <tissue evidence="11">Whole animal</tissue>
    </source>
</reference>
<dbReference type="NCBIfam" id="TIGR00861">
    <property type="entry name" value="MIP"/>
    <property type="match status" value="1"/>
</dbReference>
<evidence type="ECO:0000256" key="9">
    <source>
        <dbReference type="SAM" id="Phobius"/>
    </source>
</evidence>
<dbReference type="EMBL" id="JAIWYP010000009">
    <property type="protein sequence ID" value="KAH3778864.1"/>
    <property type="molecule type" value="Genomic_DNA"/>
</dbReference>
<gene>
    <name evidence="10" type="ORF">DPMN_180339</name>
    <name evidence="11" type="ORF">DPMN_180350</name>
</gene>
<dbReference type="PANTHER" id="PTHR19139">
    <property type="entry name" value="AQUAPORIN TRANSPORTER"/>
    <property type="match status" value="1"/>
</dbReference>
<feature type="transmembrane region" description="Helical" evidence="9">
    <location>
        <begin position="132"/>
        <end position="154"/>
    </location>
</feature>
<keyword evidence="5" id="KW-0677">Repeat</keyword>
<evidence type="ECO:0000256" key="1">
    <source>
        <dbReference type="ARBA" id="ARBA00004141"/>
    </source>
</evidence>